<evidence type="ECO:0000313" key="2">
    <source>
        <dbReference type="Proteomes" id="UP001207582"/>
    </source>
</evidence>
<name>A0ABT3J4X4_9RHOB</name>
<reference evidence="1 2" key="1">
    <citation type="submission" date="2022-10" db="EMBL/GenBank/DDBJ databases">
        <title>Defluviimonas sp. CAU 1641 isolated from mud.</title>
        <authorList>
            <person name="Kim W."/>
        </authorList>
    </citation>
    <scope>NUCLEOTIDE SEQUENCE [LARGE SCALE GENOMIC DNA]</scope>
    <source>
        <strain evidence="1 2">CAU 1641</strain>
    </source>
</reference>
<evidence type="ECO:0000313" key="1">
    <source>
        <dbReference type="EMBL" id="MCW3782515.1"/>
    </source>
</evidence>
<dbReference type="Proteomes" id="UP001207582">
    <property type="component" value="Unassembled WGS sequence"/>
</dbReference>
<organism evidence="1 2">
    <name type="scientific">Defluviimonas salinarum</name>
    <dbReference type="NCBI Taxonomy" id="2992147"/>
    <lineage>
        <taxon>Bacteria</taxon>
        <taxon>Pseudomonadati</taxon>
        <taxon>Pseudomonadota</taxon>
        <taxon>Alphaproteobacteria</taxon>
        <taxon>Rhodobacterales</taxon>
        <taxon>Paracoccaceae</taxon>
        <taxon>Albidovulum</taxon>
    </lineage>
</organism>
<accession>A0ABT3J4X4</accession>
<gene>
    <name evidence="1" type="ORF">OM960_13065</name>
</gene>
<keyword evidence="2" id="KW-1185">Reference proteome</keyword>
<dbReference type="RefSeq" id="WP_264772248.1">
    <property type="nucleotide sequence ID" value="NZ_JAPDOG010000011.1"/>
</dbReference>
<protein>
    <submittedName>
        <fullName evidence="1">Uncharacterized protein</fullName>
    </submittedName>
</protein>
<proteinExistence type="predicted"/>
<dbReference type="EMBL" id="JAPDOG010000011">
    <property type="protein sequence ID" value="MCW3782515.1"/>
    <property type="molecule type" value="Genomic_DNA"/>
</dbReference>
<sequence length="179" mass="19684">MTKTVFLVGQPLPLEPRIALASEGSGLGGVLNLPAGMVIMRLDNPTPAEMKAFADRAMMRIGLFRTFLIVSPVFEGYNFDLLWSPAIARATEEPPVGGVGENDHLLLTLILVDERLVVRAIRQSTISPEAGRLLRRGQLELLTSRIRPEEVEAEMTELFRNHPRGLPNEVFDVACPLGS</sequence>
<comment type="caution">
    <text evidence="1">The sequence shown here is derived from an EMBL/GenBank/DDBJ whole genome shotgun (WGS) entry which is preliminary data.</text>
</comment>